<dbReference type="Proteomes" id="UP001489509">
    <property type="component" value="Unassembled WGS sequence"/>
</dbReference>
<evidence type="ECO:0000256" key="1">
    <source>
        <dbReference type="ARBA" id="ARBA00022829"/>
    </source>
</evidence>
<accession>A0ABV1DYX5</accession>
<dbReference type="Gene3D" id="6.10.250.2410">
    <property type="match status" value="1"/>
</dbReference>
<sequence>MDKISYKLPVFEGPLDLLLHLISKNKLNIQDIAVSDLLEQYLAHITAMQEADMDVASEFLEMAARLVHMKTVSLLPRHEESEQLKKELTGQLLEYQTAKEIAALLAARTNGFDLFCREPSPIPVDKTYRCTHKPEELLAAYQDAAGKGKRHLPPPQAAFTPIVAKPIVSVTSRIVFVLRRLWGQKTVQMRGLLEHVQSRSELVATFLAVLELVRGKRVEVSDGVQVEDLTLTAKERTKWK</sequence>
<dbReference type="PANTHER" id="PTHR33969">
    <property type="entry name" value="SEGREGATION AND CONDENSATION PROTEIN A"/>
    <property type="match status" value="1"/>
</dbReference>
<evidence type="ECO:0000313" key="3">
    <source>
        <dbReference type="EMBL" id="MEQ2439577.1"/>
    </source>
</evidence>
<keyword evidence="1" id="KW-0159">Chromosome partition</keyword>
<name>A0ABV1DYX5_9FIRM</name>
<evidence type="ECO:0000313" key="4">
    <source>
        <dbReference type="Proteomes" id="UP001489509"/>
    </source>
</evidence>
<dbReference type="PANTHER" id="PTHR33969:SF2">
    <property type="entry name" value="SEGREGATION AND CONDENSATION PROTEIN A"/>
    <property type="match status" value="1"/>
</dbReference>
<protein>
    <recommendedName>
        <fullName evidence="2">Segregation and condensation protein A</fullName>
    </recommendedName>
</protein>
<dbReference type="InterPro" id="IPR003768">
    <property type="entry name" value="ScpA"/>
</dbReference>
<proteinExistence type="predicted"/>
<organism evidence="3 4">
    <name type="scientific">Solibaculum intestinale</name>
    <dbReference type="NCBI Taxonomy" id="3133165"/>
    <lineage>
        <taxon>Bacteria</taxon>
        <taxon>Bacillati</taxon>
        <taxon>Bacillota</taxon>
        <taxon>Clostridia</taxon>
        <taxon>Eubacteriales</taxon>
        <taxon>Oscillospiraceae</taxon>
        <taxon>Solibaculum</taxon>
    </lineage>
</organism>
<dbReference type="EMBL" id="JBBMFD010000001">
    <property type="protein sequence ID" value="MEQ2439577.1"/>
    <property type="molecule type" value="Genomic_DNA"/>
</dbReference>
<reference evidence="3 4" key="1">
    <citation type="submission" date="2024-03" db="EMBL/GenBank/DDBJ databases">
        <title>Human intestinal bacterial collection.</title>
        <authorList>
            <person name="Pauvert C."/>
            <person name="Hitch T.C.A."/>
            <person name="Clavel T."/>
        </authorList>
    </citation>
    <scope>NUCLEOTIDE SEQUENCE [LARGE SCALE GENOMIC DNA]</scope>
    <source>
        <strain evidence="3 4">CLA-JM-H44</strain>
    </source>
</reference>
<dbReference type="RefSeq" id="WP_349217835.1">
    <property type="nucleotide sequence ID" value="NZ_JBBMFD010000001.1"/>
</dbReference>
<evidence type="ECO:0000256" key="2">
    <source>
        <dbReference type="ARBA" id="ARBA00044777"/>
    </source>
</evidence>
<gene>
    <name evidence="3" type="ORF">WMO26_01900</name>
</gene>
<dbReference type="Pfam" id="PF02616">
    <property type="entry name" value="SMC_ScpA"/>
    <property type="match status" value="1"/>
</dbReference>
<keyword evidence="4" id="KW-1185">Reference proteome</keyword>
<comment type="caution">
    <text evidence="3">The sequence shown here is derived from an EMBL/GenBank/DDBJ whole genome shotgun (WGS) entry which is preliminary data.</text>
</comment>